<reference evidence="1 2" key="1">
    <citation type="submission" date="2013-02" db="EMBL/GenBank/DDBJ databases">
        <title>Whole genome shotgun sequence of Gordonia paraffinivorans NBRC 108238.</title>
        <authorList>
            <person name="Isaki-Nakamura S."/>
            <person name="Hosoyama A."/>
            <person name="Tsuchikane K."/>
            <person name="Ando Y."/>
            <person name="Baba S."/>
            <person name="Ohji S."/>
            <person name="Hamada M."/>
            <person name="Tamura T."/>
            <person name="Yamazoe A."/>
            <person name="Yamazaki S."/>
            <person name="Fujita N."/>
        </authorList>
    </citation>
    <scope>NUCLEOTIDE SEQUENCE [LARGE SCALE GENOMIC DNA]</scope>
    <source>
        <strain evidence="1 2">NBRC 108238</strain>
    </source>
</reference>
<evidence type="ECO:0000313" key="2">
    <source>
        <dbReference type="Proteomes" id="UP000035021"/>
    </source>
</evidence>
<gene>
    <name evidence="1" type="ORF">GP2_028_00870</name>
</gene>
<evidence type="ECO:0000313" key="1">
    <source>
        <dbReference type="EMBL" id="GAC85030.1"/>
    </source>
</evidence>
<protein>
    <submittedName>
        <fullName evidence="1">Uncharacterized protein</fullName>
    </submittedName>
</protein>
<organism evidence="1 2">
    <name type="scientific">Gordonia paraffinivorans NBRC 108238</name>
    <dbReference type="NCBI Taxonomy" id="1223543"/>
    <lineage>
        <taxon>Bacteria</taxon>
        <taxon>Bacillati</taxon>
        <taxon>Actinomycetota</taxon>
        <taxon>Actinomycetes</taxon>
        <taxon>Mycobacteriales</taxon>
        <taxon>Gordoniaceae</taxon>
        <taxon>Gordonia</taxon>
    </lineage>
</organism>
<dbReference type="EMBL" id="BAOQ01000028">
    <property type="protein sequence ID" value="GAC85030.1"/>
    <property type="molecule type" value="Genomic_DNA"/>
</dbReference>
<sequence>MFRMTTREPVLTVFIDPDDEGRVIDQVAQRFPLLPAISFDDAADDPSLREQWMHEHPRVDPGERRCRLVVIERGSGGETGEVPVSQCAEHILDVIAPHARSEAARTPPFEVTPDEIPWTAHVTLWSSDR</sequence>
<name>A0ABQ0INE8_9ACTN</name>
<accession>A0ABQ0INE8</accession>
<keyword evidence="2" id="KW-1185">Reference proteome</keyword>
<comment type="caution">
    <text evidence="1">The sequence shown here is derived from an EMBL/GenBank/DDBJ whole genome shotgun (WGS) entry which is preliminary data.</text>
</comment>
<dbReference type="Proteomes" id="UP000035021">
    <property type="component" value="Unassembled WGS sequence"/>
</dbReference>
<proteinExistence type="predicted"/>